<protein>
    <submittedName>
        <fullName evidence="2">Uncharacterized protein</fullName>
    </submittedName>
</protein>
<accession>A0A2B4RXS6</accession>
<proteinExistence type="predicted"/>
<feature type="compositionally biased region" description="Low complexity" evidence="1">
    <location>
        <begin position="9"/>
        <end position="23"/>
    </location>
</feature>
<evidence type="ECO:0000313" key="3">
    <source>
        <dbReference type="Proteomes" id="UP000225706"/>
    </source>
</evidence>
<feature type="region of interest" description="Disordered" evidence="1">
    <location>
        <begin position="68"/>
        <end position="107"/>
    </location>
</feature>
<dbReference type="OrthoDB" id="1937912at2759"/>
<comment type="caution">
    <text evidence="2">The sequence shown here is derived from an EMBL/GenBank/DDBJ whole genome shotgun (WGS) entry which is preliminary data.</text>
</comment>
<dbReference type="AlphaFoldDB" id="A0A2B4RXS6"/>
<keyword evidence="3" id="KW-1185">Reference proteome</keyword>
<dbReference type="EMBL" id="LSMT01000270">
    <property type="protein sequence ID" value="PFX21609.1"/>
    <property type="molecule type" value="Genomic_DNA"/>
</dbReference>
<feature type="region of interest" description="Disordered" evidence="1">
    <location>
        <begin position="1"/>
        <end position="25"/>
    </location>
</feature>
<dbReference type="Proteomes" id="UP000225706">
    <property type="component" value="Unassembled WGS sequence"/>
</dbReference>
<reference evidence="3" key="1">
    <citation type="journal article" date="2017" name="bioRxiv">
        <title>Comparative analysis of the genomes of Stylophora pistillata and Acropora digitifera provides evidence for extensive differences between species of corals.</title>
        <authorList>
            <person name="Voolstra C.R."/>
            <person name="Li Y."/>
            <person name="Liew Y.J."/>
            <person name="Baumgarten S."/>
            <person name="Zoccola D."/>
            <person name="Flot J.-F."/>
            <person name="Tambutte S."/>
            <person name="Allemand D."/>
            <person name="Aranda M."/>
        </authorList>
    </citation>
    <scope>NUCLEOTIDE SEQUENCE [LARGE SCALE GENOMIC DNA]</scope>
</reference>
<organism evidence="2 3">
    <name type="scientific">Stylophora pistillata</name>
    <name type="common">Smooth cauliflower coral</name>
    <dbReference type="NCBI Taxonomy" id="50429"/>
    <lineage>
        <taxon>Eukaryota</taxon>
        <taxon>Metazoa</taxon>
        <taxon>Cnidaria</taxon>
        <taxon>Anthozoa</taxon>
        <taxon>Hexacorallia</taxon>
        <taxon>Scleractinia</taxon>
        <taxon>Astrocoeniina</taxon>
        <taxon>Pocilloporidae</taxon>
        <taxon>Stylophora</taxon>
    </lineage>
</organism>
<gene>
    <name evidence="2" type="ORF">AWC38_SpisGene13904</name>
</gene>
<evidence type="ECO:0000313" key="2">
    <source>
        <dbReference type="EMBL" id="PFX21609.1"/>
    </source>
</evidence>
<name>A0A2B4RXS6_STYPI</name>
<sequence>MPADGENATLPSTSGTNTTTTFSCNVSLPPKLEVRCVNLSKEWKQWQQPHAYKIRHDNKSGNEVIGTLKRHFSTHGIPPDELTGATGEERSSEDDGSVDNSAKRQKLAGDVPVEVLTQIVTTISDPSAMPGPEKQHYKEDNTAYTTWRDLRPWQVIQQIGTMTAFSSEAVFDKRVK</sequence>
<evidence type="ECO:0000256" key="1">
    <source>
        <dbReference type="SAM" id="MobiDB-lite"/>
    </source>
</evidence>